<keyword evidence="10" id="KW-1185">Reference proteome</keyword>
<feature type="domain" description="Gamma-butyrobetaine hydroxylase-like N-terminal" evidence="8">
    <location>
        <begin position="130"/>
        <end position="185"/>
    </location>
</feature>
<evidence type="ECO:0000256" key="4">
    <source>
        <dbReference type="ARBA" id="ARBA00022964"/>
    </source>
</evidence>
<evidence type="ECO:0000313" key="10">
    <source>
        <dbReference type="Proteomes" id="UP000076552"/>
    </source>
</evidence>
<dbReference type="STRING" id="708197.A0A166Y8K1"/>
<dbReference type="Pfam" id="PF06155">
    <property type="entry name" value="GBBH-like_N"/>
    <property type="match status" value="1"/>
</dbReference>
<dbReference type="InterPro" id="IPR003819">
    <property type="entry name" value="TauD/TfdA-like"/>
</dbReference>
<dbReference type="Gene3D" id="3.30.2020.30">
    <property type="match status" value="1"/>
</dbReference>
<dbReference type="GO" id="GO:0046872">
    <property type="term" value="F:metal ion binding"/>
    <property type="evidence" value="ECO:0007669"/>
    <property type="project" value="UniProtKB-KW"/>
</dbReference>
<reference evidence="9 10" key="1">
    <citation type="submission" date="2015-06" db="EMBL/GenBank/DDBJ databases">
        <title>Survival trade-offs in plant roots during colonization by closely related pathogenic and mutualistic fungi.</title>
        <authorList>
            <person name="Hacquard S."/>
            <person name="Kracher B."/>
            <person name="Hiruma K."/>
            <person name="Weinman A."/>
            <person name="Muench P."/>
            <person name="Garrido Oter R."/>
            <person name="Ver Loren van Themaat E."/>
            <person name="Dallerey J.-F."/>
            <person name="Damm U."/>
            <person name="Henrissat B."/>
            <person name="Lespinet O."/>
            <person name="Thon M."/>
            <person name="Kemen E."/>
            <person name="McHardy A.C."/>
            <person name="Schulze-Lefert P."/>
            <person name="O'Connell R.J."/>
        </authorList>
    </citation>
    <scope>NUCLEOTIDE SEQUENCE [LARGE SCALE GENOMIC DNA]</scope>
    <source>
        <strain evidence="9 10">0861</strain>
    </source>
</reference>
<comment type="caution">
    <text evidence="9">The sequence shown here is derived from an EMBL/GenBank/DDBJ whole genome shotgun (WGS) entry which is preliminary data.</text>
</comment>
<keyword evidence="6" id="KW-0408">Iron</keyword>
<feature type="domain" description="TauD/TfdA-like" evidence="7">
    <location>
        <begin position="259"/>
        <end position="486"/>
    </location>
</feature>
<dbReference type="GO" id="GO:0005739">
    <property type="term" value="C:mitochondrion"/>
    <property type="evidence" value="ECO:0007669"/>
    <property type="project" value="TreeGrafter"/>
</dbReference>
<evidence type="ECO:0000256" key="5">
    <source>
        <dbReference type="ARBA" id="ARBA00023002"/>
    </source>
</evidence>
<dbReference type="PANTHER" id="PTHR10696">
    <property type="entry name" value="GAMMA-BUTYROBETAINE HYDROXYLASE-RELATED"/>
    <property type="match status" value="1"/>
</dbReference>
<dbReference type="InterPro" id="IPR038492">
    <property type="entry name" value="GBBH-like_N_sf"/>
</dbReference>
<keyword evidence="4 9" id="KW-0223">Dioxygenase</keyword>
<evidence type="ECO:0000256" key="3">
    <source>
        <dbReference type="ARBA" id="ARBA00022723"/>
    </source>
</evidence>
<keyword evidence="5" id="KW-0560">Oxidoreductase</keyword>
<name>A0A166Y8K1_9PEZI</name>
<accession>A0A166Y8K1</accession>
<evidence type="ECO:0000313" key="9">
    <source>
        <dbReference type="EMBL" id="KZL77362.1"/>
    </source>
</evidence>
<dbReference type="InterPro" id="IPR050411">
    <property type="entry name" value="AlphaKG_dependent_hydroxylases"/>
</dbReference>
<dbReference type="Proteomes" id="UP000076552">
    <property type="component" value="Unassembled WGS sequence"/>
</dbReference>
<comment type="similarity">
    <text evidence="2">Belongs to the gamma-BBH/TMLD family.</text>
</comment>
<organism evidence="9 10">
    <name type="scientific">Colletotrichum tofieldiae</name>
    <dbReference type="NCBI Taxonomy" id="708197"/>
    <lineage>
        <taxon>Eukaryota</taxon>
        <taxon>Fungi</taxon>
        <taxon>Dikarya</taxon>
        <taxon>Ascomycota</taxon>
        <taxon>Pezizomycotina</taxon>
        <taxon>Sordariomycetes</taxon>
        <taxon>Hypocreomycetidae</taxon>
        <taxon>Glomerellales</taxon>
        <taxon>Glomerellaceae</taxon>
        <taxon>Colletotrichum</taxon>
        <taxon>Colletotrichum spaethianum species complex</taxon>
    </lineage>
</organism>
<evidence type="ECO:0000256" key="6">
    <source>
        <dbReference type="ARBA" id="ARBA00023004"/>
    </source>
</evidence>
<dbReference type="EMBL" id="LFIV01000008">
    <property type="protein sequence ID" value="KZL77362.1"/>
    <property type="molecule type" value="Genomic_DNA"/>
</dbReference>
<comment type="cofactor">
    <cofactor evidence="1">
        <name>Fe(2+)</name>
        <dbReference type="ChEBI" id="CHEBI:29033"/>
    </cofactor>
</comment>
<protein>
    <submittedName>
        <fullName evidence="9">Gamma-butyrobetaine dioxygenase (TfdA family Taurine catabolism dioxygenase)</fullName>
    </submittedName>
</protein>
<evidence type="ECO:0000259" key="7">
    <source>
        <dbReference type="Pfam" id="PF02668"/>
    </source>
</evidence>
<sequence>MAVATALHPVSRATRSLKYAMRPPLSSRLPGRRNLLASFAGVHTTTPKPQEAAALRQGSGVVRQIEIARSAEPSADELRRSLHRLSNSTRGLTQEVEASLDVLQHPLRYETQGKDPHLLRVVDTSTGKPRAVFDAAWLRDRCPCPQCVGPSSGNKSFATTEIPKDIRFAQVQELADGSVRVRWENDIPRAAAADHVSVFPATGQDALRAMTLEQPVLFARHNWAPDHMSKFGWTRETLTPRLRKIHYEDFVAGGASFRDAVLSLSQIGLVFLTDVPHTETAVADIALKFGAVKETFYGRTWDVISKPDAENVAYTSSYLGLHSDMLYLDSPPRIQLLHCLENSCSGGESIFSDALNTSSHIQRNFPDHYRELCEFQVPYHYNKNGFFYRQARPVISHSEDHNLREVWWSPPFQAPFPVSKTAEQASAWPKWLAAARMFQDVLEDPINVYQYKMRPGECVLFDNRRVLHGRRAFDTGSGRRWLKGTYVEDEDFRSTLRGIPRAGD</sequence>
<dbReference type="PANTHER" id="PTHR10696:SF25">
    <property type="entry name" value="OXIDOREDUCTASE AIM17-RELATED"/>
    <property type="match status" value="1"/>
</dbReference>
<dbReference type="Pfam" id="PF02668">
    <property type="entry name" value="TauD"/>
    <property type="match status" value="1"/>
</dbReference>
<dbReference type="InterPro" id="IPR042098">
    <property type="entry name" value="TauD-like_sf"/>
</dbReference>
<dbReference type="InterPro" id="IPR010376">
    <property type="entry name" value="GBBH-like_N"/>
</dbReference>
<dbReference type="Gene3D" id="3.60.130.10">
    <property type="entry name" value="Clavaminate synthase-like"/>
    <property type="match status" value="1"/>
</dbReference>
<dbReference type="GO" id="GO:0016706">
    <property type="term" value="F:2-oxoglutarate-dependent dioxygenase activity"/>
    <property type="evidence" value="ECO:0007669"/>
    <property type="project" value="UniProtKB-ARBA"/>
</dbReference>
<keyword evidence="3" id="KW-0479">Metal-binding</keyword>
<gene>
    <name evidence="9" type="ORF">CT0861_03047</name>
</gene>
<dbReference type="AlphaFoldDB" id="A0A166Y8K1"/>
<evidence type="ECO:0000256" key="2">
    <source>
        <dbReference type="ARBA" id="ARBA00008654"/>
    </source>
</evidence>
<evidence type="ECO:0000259" key="8">
    <source>
        <dbReference type="Pfam" id="PF06155"/>
    </source>
</evidence>
<dbReference type="GO" id="GO:0045329">
    <property type="term" value="P:carnitine biosynthetic process"/>
    <property type="evidence" value="ECO:0007669"/>
    <property type="project" value="TreeGrafter"/>
</dbReference>
<dbReference type="SUPFAM" id="SSF51197">
    <property type="entry name" value="Clavaminate synthase-like"/>
    <property type="match status" value="1"/>
</dbReference>
<evidence type="ECO:0000256" key="1">
    <source>
        <dbReference type="ARBA" id="ARBA00001954"/>
    </source>
</evidence>
<proteinExistence type="inferred from homology"/>